<dbReference type="InterPro" id="IPR029057">
    <property type="entry name" value="PRTase-like"/>
</dbReference>
<evidence type="ECO:0000256" key="9">
    <source>
        <dbReference type="ARBA" id="ARBA00022676"/>
    </source>
</evidence>
<dbReference type="Gene3D" id="3.40.50.2020">
    <property type="match status" value="1"/>
</dbReference>
<organism evidence="15 16">
    <name type="scientific">Sphingomonas lacunae</name>
    <dbReference type="NCBI Taxonomy" id="2698828"/>
    <lineage>
        <taxon>Bacteria</taxon>
        <taxon>Pseudomonadati</taxon>
        <taxon>Pseudomonadota</taxon>
        <taxon>Alphaproteobacteria</taxon>
        <taxon>Sphingomonadales</taxon>
        <taxon>Sphingomonadaceae</taxon>
        <taxon>Sphingomonas</taxon>
    </lineage>
</organism>
<evidence type="ECO:0000256" key="10">
    <source>
        <dbReference type="ARBA" id="ARBA00022679"/>
    </source>
</evidence>
<dbReference type="KEGG" id="slan:GV829_08775"/>
<gene>
    <name evidence="12" type="primary">apt</name>
    <name evidence="15" type="ORF">GV829_08775</name>
</gene>
<dbReference type="InterPro" id="IPR005764">
    <property type="entry name" value="Ade_phspho_trans"/>
</dbReference>
<evidence type="ECO:0000256" key="11">
    <source>
        <dbReference type="ARBA" id="ARBA00022726"/>
    </source>
</evidence>
<evidence type="ECO:0000256" key="7">
    <source>
        <dbReference type="ARBA" id="ARBA00011893"/>
    </source>
</evidence>
<dbReference type="Pfam" id="PF00156">
    <property type="entry name" value="Pribosyltran"/>
    <property type="match status" value="1"/>
</dbReference>
<evidence type="ECO:0000256" key="6">
    <source>
        <dbReference type="ARBA" id="ARBA00011738"/>
    </source>
</evidence>
<dbReference type="AlphaFoldDB" id="A0A6M4ATV6"/>
<dbReference type="NCBIfam" id="TIGR01090">
    <property type="entry name" value="apt"/>
    <property type="match status" value="1"/>
</dbReference>
<dbReference type="HAMAP" id="MF_00004">
    <property type="entry name" value="Aden_phosphoribosyltr"/>
    <property type="match status" value="1"/>
</dbReference>
<evidence type="ECO:0000256" key="4">
    <source>
        <dbReference type="ARBA" id="ARBA00004659"/>
    </source>
</evidence>
<dbReference type="EMBL" id="CP053015">
    <property type="protein sequence ID" value="QJQ32533.1"/>
    <property type="molecule type" value="Genomic_DNA"/>
</dbReference>
<dbReference type="Proteomes" id="UP000503018">
    <property type="component" value="Chromosome"/>
</dbReference>
<dbReference type="NCBIfam" id="NF002636">
    <property type="entry name" value="PRK02304.1-5"/>
    <property type="match status" value="1"/>
</dbReference>
<dbReference type="PANTHER" id="PTHR32315:SF3">
    <property type="entry name" value="ADENINE PHOSPHORIBOSYLTRANSFERASE"/>
    <property type="match status" value="1"/>
</dbReference>
<proteinExistence type="inferred from homology"/>
<comment type="similarity">
    <text evidence="5 12">Belongs to the purine/pyrimidine phosphoribosyltransferase family.</text>
</comment>
<dbReference type="UniPathway" id="UPA00588">
    <property type="reaction ID" value="UER00646"/>
</dbReference>
<evidence type="ECO:0000313" key="16">
    <source>
        <dbReference type="Proteomes" id="UP000503018"/>
    </source>
</evidence>
<evidence type="ECO:0000256" key="2">
    <source>
        <dbReference type="ARBA" id="ARBA00003968"/>
    </source>
</evidence>
<dbReference type="SUPFAM" id="SSF53271">
    <property type="entry name" value="PRTase-like"/>
    <property type="match status" value="1"/>
</dbReference>
<feature type="region of interest" description="Disordered" evidence="13">
    <location>
        <begin position="1"/>
        <end position="25"/>
    </location>
</feature>
<keyword evidence="11 12" id="KW-0660">Purine salvage</keyword>
<dbReference type="PANTHER" id="PTHR32315">
    <property type="entry name" value="ADENINE PHOSPHORIBOSYLTRANSFERASE"/>
    <property type="match status" value="1"/>
</dbReference>
<evidence type="ECO:0000256" key="5">
    <source>
        <dbReference type="ARBA" id="ARBA00008391"/>
    </source>
</evidence>
<evidence type="ECO:0000256" key="8">
    <source>
        <dbReference type="ARBA" id="ARBA00022490"/>
    </source>
</evidence>
<dbReference type="GO" id="GO:0006168">
    <property type="term" value="P:adenine salvage"/>
    <property type="evidence" value="ECO:0007669"/>
    <property type="project" value="InterPro"/>
</dbReference>
<dbReference type="EC" id="2.4.2.7" evidence="7 12"/>
<comment type="subunit">
    <text evidence="6 12">Homodimer.</text>
</comment>
<dbReference type="FunFam" id="3.40.50.2020:FF:000004">
    <property type="entry name" value="Adenine phosphoribosyltransferase"/>
    <property type="match status" value="1"/>
</dbReference>
<evidence type="ECO:0000256" key="12">
    <source>
        <dbReference type="HAMAP-Rule" id="MF_00004"/>
    </source>
</evidence>
<dbReference type="GO" id="GO:0005737">
    <property type="term" value="C:cytoplasm"/>
    <property type="evidence" value="ECO:0007669"/>
    <property type="project" value="UniProtKB-SubCell"/>
</dbReference>
<dbReference type="GO" id="GO:0044209">
    <property type="term" value="P:AMP salvage"/>
    <property type="evidence" value="ECO:0007669"/>
    <property type="project" value="UniProtKB-UniRule"/>
</dbReference>
<accession>A0A6M4ATV6</accession>
<evidence type="ECO:0000256" key="1">
    <source>
        <dbReference type="ARBA" id="ARBA00000868"/>
    </source>
</evidence>
<keyword evidence="10 12" id="KW-0808">Transferase</keyword>
<evidence type="ECO:0000259" key="14">
    <source>
        <dbReference type="Pfam" id="PF00156"/>
    </source>
</evidence>
<comment type="pathway">
    <text evidence="4 12">Purine metabolism; AMP biosynthesis via salvage pathway; AMP from adenine: step 1/1.</text>
</comment>
<name>A0A6M4ATV6_9SPHN</name>
<evidence type="ECO:0000313" key="15">
    <source>
        <dbReference type="EMBL" id="QJQ32533.1"/>
    </source>
</evidence>
<dbReference type="GO" id="GO:0006166">
    <property type="term" value="P:purine ribonucleoside salvage"/>
    <property type="evidence" value="ECO:0007669"/>
    <property type="project" value="UniProtKB-UniRule"/>
</dbReference>
<keyword evidence="8 12" id="KW-0963">Cytoplasm</keyword>
<dbReference type="CDD" id="cd06223">
    <property type="entry name" value="PRTases_typeI"/>
    <property type="match status" value="1"/>
</dbReference>
<keyword evidence="16" id="KW-1185">Reference proteome</keyword>
<evidence type="ECO:0000256" key="3">
    <source>
        <dbReference type="ARBA" id="ARBA00004496"/>
    </source>
</evidence>
<protein>
    <recommendedName>
        <fullName evidence="7 12">Adenine phosphoribosyltransferase</fullName>
        <shortName evidence="12">APRT</shortName>
        <ecNumber evidence="7 12">2.4.2.7</ecNumber>
    </recommendedName>
</protein>
<dbReference type="InterPro" id="IPR050054">
    <property type="entry name" value="UPRTase/APRTase"/>
</dbReference>
<dbReference type="GO" id="GO:0016208">
    <property type="term" value="F:AMP binding"/>
    <property type="evidence" value="ECO:0007669"/>
    <property type="project" value="TreeGrafter"/>
</dbReference>
<feature type="domain" description="Phosphoribosyltransferase" evidence="14">
    <location>
        <begin position="72"/>
        <end position="194"/>
    </location>
</feature>
<sequence length="218" mass="23083">MRCRPFPLSVPRPSKRTALPSQGRRSIRTGVAMANEPMENEQGTALAAIDAAIRIIPDFPQPGILFRDITPLLADPKAFALAQALLLERARSFSPDAIVAVEARGFLFGAPLALDLAVPLVPVRKPGKLPADTHSVDYGLEYGTDRLEIHSDALARGARVLLVDDLLATGGTVRAAADLVERLGADVVGALFLIELTGLGGAERLAEAHIGVSALLRC</sequence>
<comment type="function">
    <text evidence="2 12">Catalyzes a salvage reaction resulting in the formation of AMP, that is energically less costly than de novo synthesis.</text>
</comment>
<dbReference type="NCBIfam" id="NF002634">
    <property type="entry name" value="PRK02304.1-3"/>
    <property type="match status" value="1"/>
</dbReference>
<comment type="subcellular location">
    <subcellularLocation>
        <location evidence="3 12">Cytoplasm</location>
    </subcellularLocation>
</comment>
<dbReference type="InterPro" id="IPR000836">
    <property type="entry name" value="PRTase_dom"/>
</dbReference>
<dbReference type="GO" id="GO:0003999">
    <property type="term" value="F:adenine phosphoribosyltransferase activity"/>
    <property type="evidence" value="ECO:0007669"/>
    <property type="project" value="UniProtKB-UniRule"/>
</dbReference>
<keyword evidence="9 12" id="KW-0328">Glycosyltransferase</keyword>
<comment type="catalytic activity">
    <reaction evidence="1 12">
        <text>AMP + diphosphate = 5-phospho-alpha-D-ribose 1-diphosphate + adenine</text>
        <dbReference type="Rhea" id="RHEA:16609"/>
        <dbReference type="ChEBI" id="CHEBI:16708"/>
        <dbReference type="ChEBI" id="CHEBI:33019"/>
        <dbReference type="ChEBI" id="CHEBI:58017"/>
        <dbReference type="ChEBI" id="CHEBI:456215"/>
        <dbReference type="EC" id="2.4.2.7"/>
    </reaction>
</comment>
<evidence type="ECO:0000256" key="13">
    <source>
        <dbReference type="SAM" id="MobiDB-lite"/>
    </source>
</evidence>
<reference evidence="15 16" key="1">
    <citation type="submission" date="2020-01" db="EMBL/GenBank/DDBJ databases">
        <title>Sphingomonas sp. strain CSW-10.</title>
        <authorList>
            <person name="Chen W.-M."/>
        </authorList>
    </citation>
    <scope>NUCLEOTIDE SEQUENCE [LARGE SCALE GENOMIC DNA]</scope>
    <source>
        <strain evidence="15 16">CSW-10</strain>
    </source>
</reference>
<dbReference type="GO" id="GO:0002055">
    <property type="term" value="F:adenine binding"/>
    <property type="evidence" value="ECO:0007669"/>
    <property type="project" value="TreeGrafter"/>
</dbReference>